<organism evidence="1 2">
    <name type="scientific">Elysia marginata</name>
    <dbReference type="NCBI Taxonomy" id="1093978"/>
    <lineage>
        <taxon>Eukaryota</taxon>
        <taxon>Metazoa</taxon>
        <taxon>Spiralia</taxon>
        <taxon>Lophotrochozoa</taxon>
        <taxon>Mollusca</taxon>
        <taxon>Gastropoda</taxon>
        <taxon>Heterobranchia</taxon>
        <taxon>Euthyneura</taxon>
        <taxon>Panpulmonata</taxon>
        <taxon>Sacoglossa</taxon>
        <taxon>Placobranchoidea</taxon>
        <taxon>Plakobranchidae</taxon>
        <taxon>Elysia</taxon>
    </lineage>
</organism>
<sequence>MAGQAQVIKHHRGQFIRLAHLCNRFPTATSTSLQIQGRRSLVSPHTVRCSLVGCLNFNVPVNFEVVSETALGAIKSVLPHCDVKSDCIHHTQPHYPDTGPTRLNTKSIMPDTRRISC</sequence>
<keyword evidence="2" id="KW-1185">Reference proteome</keyword>
<name>A0AAV4G3H5_9GAST</name>
<accession>A0AAV4G3H5</accession>
<reference evidence="1 2" key="1">
    <citation type="journal article" date="2021" name="Elife">
        <title>Chloroplast acquisition without the gene transfer in kleptoplastic sea slugs, Plakobranchus ocellatus.</title>
        <authorList>
            <person name="Maeda T."/>
            <person name="Takahashi S."/>
            <person name="Yoshida T."/>
            <person name="Shimamura S."/>
            <person name="Takaki Y."/>
            <person name="Nagai Y."/>
            <person name="Toyoda A."/>
            <person name="Suzuki Y."/>
            <person name="Arimoto A."/>
            <person name="Ishii H."/>
            <person name="Satoh N."/>
            <person name="Nishiyama T."/>
            <person name="Hasebe M."/>
            <person name="Maruyama T."/>
            <person name="Minagawa J."/>
            <person name="Obokata J."/>
            <person name="Shigenobu S."/>
        </authorList>
    </citation>
    <scope>NUCLEOTIDE SEQUENCE [LARGE SCALE GENOMIC DNA]</scope>
</reference>
<evidence type="ECO:0000313" key="1">
    <source>
        <dbReference type="EMBL" id="GFR79590.1"/>
    </source>
</evidence>
<comment type="caution">
    <text evidence="1">The sequence shown here is derived from an EMBL/GenBank/DDBJ whole genome shotgun (WGS) entry which is preliminary data.</text>
</comment>
<evidence type="ECO:0000313" key="2">
    <source>
        <dbReference type="Proteomes" id="UP000762676"/>
    </source>
</evidence>
<proteinExistence type="predicted"/>
<dbReference type="AlphaFoldDB" id="A0AAV4G3H5"/>
<protein>
    <submittedName>
        <fullName evidence="1">Uncharacterized protein</fullName>
    </submittedName>
</protein>
<dbReference type="EMBL" id="BMAT01011805">
    <property type="protein sequence ID" value="GFR79590.1"/>
    <property type="molecule type" value="Genomic_DNA"/>
</dbReference>
<dbReference type="Proteomes" id="UP000762676">
    <property type="component" value="Unassembled WGS sequence"/>
</dbReference>
<gene>
    <name evidence="1" type="ORF">ElyMa_005878600</name>
</gene>